<dbReference type="InterPro" id="IPR036237">
    <property type="entry name" value="Xyl_isomerase-like_sf"/>
</dbReference>
<sequence>MAVSPRPQPIFRRPDNYFFTKEQTVSKRLIGMAPLSVLGTEPVDFIQAAAKTGFDFIGLRTRPVTTTEKDLNLLHHNPRMKEVLAALKDTGMKVADTEFLVIDEHVTPDVWLPMLDAAAQLGAQSLTATITDPDLARATDVMASLVEDAKQSGIIITLEPISYQTVKLLTEAADVAEQTGCQVLFDTLHFHRAFGEPEHIIPALPYLANMIQLCDGILAERADTREGLIEESCAKRGVPGEGDFKLAECVALLPENMPVSIEVPNPKFAELGLEGYLRYLKAATEQVLEKAAALRV</sequence>
<dbReference type="PANTHER" id="PTHR12110">
    <property type="entry name" value="HYDROXYPYRUVATE ISOMERASE"/>
    <property type="match status" value="1"/>
</dbReference>
<keyword evidence="2" id="KW-0413">Isomerase</keyword>
<dbReference type="Pfam" id="PF01261">
    <property type="entry name" value="AP_endonuc_2"/>
    <property type="match status" value="1"/>
</dbReference>
<name>A0A3N4MQ59_9NEIS</name>
<evidence type="ECO:0000313" key="3">
    <source>
        <dbReference type="Proteomes" id="UP000272412"/>
    </source>
</evidence>
<proteinExistence type="predicted"/>
<feature type="domain" description="Xylose isomerase-like TIM barrel" evidence="1">
    <location>
        <begin position="46"/>
        <end position="279"/>
    </location>
</feature>
<accession>A0A3N4MQ59</accession>
<dbReference type="GO" id="GO:0016853">
    <property type="term" value="F:isomerase activity"/>
    <property type="evidence" value="ECO:0007669"/>
    <property type="project" value="UniProtKB-KW"/>
</dbReference>
<protein>
    <submittedName>
        <fullName evidence="2">Sugar phosphate isomerase/epimerase</fullName>
    </submittedName>
</protein>
<comment type="caution">
    <text evidence="2">The sequence shown here is derived from an EMBL/GenBank/DDBJ whole genome shotgun (WGS) entry which is preliminary data.</text>
</comment>
<dbReference type="AlphaFoldDB" id="A0A3N4MQ59"/>
<reference evidence="2 3" key="1">
    <citation type="submission" date="2018-11" db="EMBL/GenBank/DDBJ databases">
        <title>Neisseria weixii sp. nov. isolated from the rectal contents of plateau pika (Ochotona cruzoniae).</title>
        <authorList>
            <person name="Zhang G."/>
        </authorList>
    </citation>
    <scope>NUCLEOTIDE SEQUENCE [LARGE SCALE GENOMIC DNA]</scope>
    <source>
        <strain evidence="2 3">10009</strain>
    </source>
</reference>
<dbReference type="InterPro" id="IPR013022">
    <property type="entry name" value="Xyl_isomerase-like_TIM-brl"/>
</dbReference>
<dbReference type="InterPro" id="IPR050312">
    <property type="entry name" value="IolE/XylAMocC-like"/>
</dbReference>
<dbReference type="EMBL" id="RPFL01000046">
    <property type="protein sequence ID" value="RPD83746.1"/>
    <property type="molecule type" value="Genomic_DNA"/>
</dbReference>
<evidence type="ECO:0000259" key="1">
    <source>
        <dbReference type="Pfam" id="PF01261"/>
    </source>
</evidence>
<organism evidence="2 3">
    <name type="scientific">Neisseria weixii</name>
    <dbReference type="NCBI Taxonomy" id="1853276"/>
    <lineage>
        <taxon>Bacteria</taxon>
        <taxon>Pseudomonadati</taxon>
        <taxon>Pseudomonadota</taxon>
        <taxon>Betaproteobacteria</taxon>
        <taxon>Neisseriales</taxon>
        <taxon>Neisseriaceae</taxon>
        <taxon>Neisseria</taxon>
    </lineage>
</organism>
<dbReference type="SUPFAM" id="SSF51658">
    <property type="entry name" value="Xylose isomerase-like"/>
    <property type="match status" value="1"/>
</dbReference>
<evidence type="ECO:0000313" key="2">
    <source>
        <dbReference type="EMBL" id="RPD83746.1"/>
    </source>
</evidence>
<dbReference type="Gene3D" id="3.20.20.150">
    <property type="entry name" value="Divalent-metal-dependent TIM barrel enzymes"/>
    <property type="match status" value="1"/>
</dbReference>
<keyword evidence="3" id="KW-1185">Reference proteome</keyword>
<dbReference type="PANTHER" id="PTHR12110:SF48">
    <property type="entry name" value="BLL3656 PROTEIN"/>
    <property type="match status" value="1"/>
</dbReference>
<dbReference type="Proteomes" id="UP000272412">
    <property type="component" value="Unassembled WGS sequence"/>
</dbReference>
<gene>
    <name evidence="2" type="ORF">EGK74_11920</name>
</gene>